<feature type="compositionally biased region" description="Low complexity" evidence="7">
    <location>
        <begin position="314"/>
        <end position="350"/>
    </location>
</feature>
<protein>
    <recommendedName>
        <fullName evidence="2">ubiquitinyl hydrolase 1</fullName>
        <ecNumber evidence="2">3.4.19.12</ecNumber>
    </recommendedName>
</protein>
<dbReference type="Proteomes" id="UP000054144">
    <property type="component" value="Unassembled WGS sequence"/>
</dbReference>
<dbReference type="InterPro" id="IPR018200">
    <property type="entry name" value="USP_CS"/>
</dbReference>
<feature type="compositionally biased region" description="Pro residues" evidence="7">
    <location>
        <begin position="43"/>
        <end position="70"/>
    </location>
</feature>
<feature type="compositionally biased region" description="Pro residues" evidence="7">
    <location>
        <begin position="175"/>
        <end position="187"/>
    </location>
</feature>
<feature type="region of interest" description="Disordered" evidence="7">
    <location>
        <begin position="695"/>
        <end position="719"/>
    </location>
</feature>
<evidence type="ECO:0000256" key="7">
    <source>
        <dbReference type="SAM" id="MobiDB-lite"/>
    </source>
</evidence>
<dbReference type="CDD" id="cd02257">
    <property type="entry name" value="Peptidase_C19"/>
    <property type="match status" value="1"/>
</dbReference>
<organism evidence="9 10">
    <name type="scientific">Fistulina hepatica ATCC 64428</name>
    <dbReference type="NCBI Taxonomy" id="1128425"/>
    <lineage>
        <taxon>Eukaryota</taxon>
        <taxon>Fungi</taxon>
        <taxon>Dikarya</taxon>
        <taxon>Basidiomycota</taxon>
        <taxon>Agaricomycotina</taxon>
        <taxon>Agaricomycetes</taxon>
        <taxon>Agaricomycetidae</taxon>
        <taxon>Agaricales</taxon>
        <taxon>Fistulinaceae</taxon>
        <taxon>Fistulina</taxon>
    </lineage>
</organism>
<keyword evidence="3" id="KW-0645">Protease</keyword>
<dbReference type="EMBL" id="KN881728">
    <property type="protein sequence ID" value="KIY49069.1"/>
    <property type="molecule type" value="Genomic_DNA"/>
</dbReference>
<dbReference type="EC" id="3.4.19.12" evidence="2"/>
<dbReference type="GO" id="GO:0005829">
    <property type="term" value="C:cytosol"/>
    <property type="evidence" value="ECO:0007669"/>
    <property type="project" value="TreeGrafter"/>
</dbReference>
<feature type="region of interest" description="Disordered" evidence="7">
    <location>
        <begin position="163"/>
        <end position="222"/>
    </location>
</feature>
<keyword evidence="4" id="KW-0833">Ubl conjugation pathway</keyword>
<dbReference type="OrthoDB" id="429671at2759"/>
<feature type="compositionally biased region" description="Basic and acidic residues" evidence="7">
    <location>
        <begin position="203"/>
        <end position="212"/>
    </location>
</feature>
<feature type="region of interest" description="Disordered" evidence="7">
    <location>
        <begin position="312"/>
        <end position="350"/>
    </location>
</feature>
<dbReference type="PROSITE" id="PS50235">
    <property type="entry name" value="USP_3"/>
    <property type="match status" value="1"/>
</dbReference>
<feature type="region of interest" description="Disordered" evidence="7">
    <location>
        <begin position="1"/>
        <end position="129"/>
    </location>
</feature>
<evidence type="ECO:0000313" key="10">
    <source>
        <dbReference type="Proteomes" id="UP000054144"/>
    </source>
</evidence>
<dbReference type="InterPro" id="IPR050164">
    <property type="entry name" value="Peptidase_C19"/>
</dbReference>
<feature type="compositionally biased region" description="Basic residues" evidence="7">
    <location>
        <begin position="85"/>
        <end position="97"/>
    </location>
</feature>
<dbReference type="Pfam" id="PF00443">
    <property type="entry name" value="UCH"/>
    <property type="match status" value="1"/>
</dbReference>
<dbReference type="PROSITE" id="PS00972">
    <property type="entry name" value="USP_1"/>
    <property type="match status" value="1"/>
</dbReference>
<evidence type="ECO:0000256" key="4">
    <source>
        <dbReference type="ARBA" id="ARBA00022786"/>
    </source>
</evidence>
<dbReference type="GO" id="GO:0004843">
    <property type="term" value="F:cysteine-type deubiquitinase activity"/>
    <property type="evidence" value="ECO:0007669"/>
    <property type="project" value="UniProtKB-EC"/>
</dbReference>
<keyword evidence="6" id="KW-0788">Thiol protease</keyword>
<feature type="domain" description="USP" evidence="8">
    <location>
        <begin position="525"/>
        <end position="940"/>
    </location>
</feature>
<dbReference type="PANTHER" id="PTHR24006">
    <property type="entry name" value="UBIQUITIN CARBOXYL-TERMINAL HYDROLASE"/>
    <property type="match status" value="1"/>
</dbReference>
<dbReference type="SUPFAM" id="SSF54001">
    <property type="entry name" value="Cysteine proteinases"/>
    <property type="match status" value="1"/>
</dbReference>
<keyword evidence="10" id="KW-1185">Reference proteome</keyword>
<dbReference type="GO" id="GO:0005634">
    <property type="term" value="C:nucleus"/>
    <property type="evidence" value="ECO:0007669"/>
    <property type="project" value="TreeGrafter"/>
</dbReference>
<accession>A0A0D7AFA7</accession>
<sequence length="941" mass="100207">MNSKSPSNFYPQSQPYGYPAGGGPPYPYYHPQMHATPHLPNAPHIPVPHQPAYPPPRLNAYYPGPPPEFYPPHQHQHPPNQPHPQQHRSPARFHQSHATKNFQHPPPFYPQQQRQQPPPPPVVSPHQTPLSPLALSPAIHLTSYPAAPVFSISYSSPPAITEAVPVASQESPGPDVAPPGAPMPPAEPVTAPLAEKAGPSRTSLDETSRAADPEFAATDGPKIEVCASDKDAPADELSSTFANESAIPVCGWAIWSRRPTNPQFAPGIIISPRANPPQNIIEQALTLPTPPASPVLKPASLLVPEVSVQDDIVSQDPTSSAVPSSSVTDTTDIRTSPNSPVSSNTSLSLVGTPARDLKPVIPEAVNEDASNAIPPDAPAPTSADVADPVPPSVTDSASAPATTSQSFAAPAVPTVKKSWASLLRTAASSSVTSVSTRNALPTSAVMGFSVPAGAPPVPGPGLSEIIHSALATLLRGPVHSAAARGSASVARGSLLATRGPSYATVPASALSSPALAPAVSRIRPRGLINTGNMCFANVVLQILVVYCAPLHRVLTELGRLLASCEAATAAAASQEKDKGQSAGSSTERPAVCVGKAIGLGDDKTPLLDATIVFLREFEPLPPPSSKGKDRERDEEDEDESFVPSVVYDALKEKRKFDTMRGGQQEDAEEFLGFYLDALEEELLLLVNAVSPKKASDKKAASDVEEKEEPGPPEDDGWMEVGKRNRTVVTRTVKSMESPITAIFGGKFRSTLRAPHQKDSVVIEDWRALRLDIQREQVDTVQEALAAISHPQSVQITKSGGGAPVEASQQVLIESLPPVLVLHMKRFCYDTAVGGVVKVSKLIRFGPELDIPPDVMSPTTPRALPAHYRLFGALYHHGLSASGGHYTLDVLHPSRFTVGGKPQEGWIRIDDAFVSDVHAEDVFKMDADDSRCAYLLFYRRIR</sequence>
<dbReference type="InterPro" id="IPR028889">
    <property type="entry name" value="USP"/>
</dbReference>
<evidence type="ECO:0000256" key="5">
    <source>
        <dbReference type="ARBA" id="ARBA00022801"/>
    </source>
</evidence>
<keyword evidence="5" id="KW-0378">Hydrolase</keyword>
<feature type="region of interest" description="Disordered" evidence="7">
    <location>
        <begin position="368"/>
        <end position="401"/>
    </location>
</feature>
<feature type="region of interest" description="Disordered" evidence="7">
    <location>
        <begin position="618"/>
        <end position="641"/>
    </location>
</feature>
<evidence type="ECO:0000256" key="1">
    <source>
        <dbReference type="ARBA" id="ARBA00000707"/>
    </source>
</evidence>
<evidence type="ECO:0000256" key="6">
    <source>
        <dbReference type="ARBA" id="ARBA00022807"/>
    </source>
</evidence>
<dbReference type="GO" id="GO:0006508">
    <property type="term" value="P:proteolysis"/>
    <property type="evidence" value="ECO:0007669"/>
    <property type="project" value="UniProtKB-KW"/>
</dbReference>
<reference evidence="9 10" key="1">
    <citation type="journal article" date="2015" name="Fungal Genet. Biol.">
        <title>Evolution of novel wood decay mechanisms in Agaricales revealed by the genome sequences of Fistulina hepatica and Cylindrobasidium torrendii.</title>
        <authorList>
            <person name="Floudas D."/>
            <person name="Held B.W."/>
            <person name="Riley R."/>
            <person name="Nagy L.G."/>
            <person name="Koehler G."/>
            <person name="Ransdell A.S."/>
            <person name="Younus H."/>
            <person name="Chow J."/>
            <person name="Chiniquy J."/>
            <person name="Lipzen A."/>
            <person name="Tritt A."/>
            <person name="Sun H."/>
            <person name="Haridas S."/>
            <person name="LaButti K."/>
            <person name="Ohm R.A."/>
            <person name="Kues U."/>
            <person name="Blanchette R.A."/>
            <person name="Grigoriev I.V."/>
            <person name="Minto R.E."/>
            <person name="Hibbett D.S."/>
        </authorList>
    </citation>
    <scope>NUCLEOTIDE SEQUENCE [LARGE SCALE GENOMIC DNA]</scope>
    <source>
        <strain evidence="9 10">ATCC 64428</strain>
    </source>
</reference>
<dbReference type="GO" id="GO:0016579">
    <property type="term" value="P:protein deubiquitination"/>
    <property type="evidence" value="ECO:0007669"/>
    <property type="project" value="InterPro"/>
</dbReference>
<feature type="compositionally biased region" description="Acidic residues" evidence="7">
    <location>
        <begin position="704"/>
        <end position="717"/>
    </location>
</feature>
<evidence type="ECO:0000256" key="2">
    <source>
        <dbReference type="ARBA" id="ARBA00012759"/>
    </source>
</evidence>
<dbReference type="InterPro" id="IPR038765">
    <property type="entry name" value="Papain-like_cys_pep_sf"/>
</dbReference>
<name>A0A0D7AFA7_9AGAR</name>
<comment type="catalytic activity">
    <reaction evidence="1">
        <text>Thiol-dependent hydrolysis of ester, thioester, amide, peptide and isopeptide bonds formed by the C-terminal Gly of ubiquitin (a 76-residue protein attached to proteins as an intracellular targeting signal).</text>
        <dbReference type="EC" id="3.4.19.12"/>
    </reaction>
</comment>
<evidence type="ECO:0000313" key="9">
    <source>
        <dbReference type="EMBL" id="KIY49069.1"/>
    </source>
</evidence>
<dbReference type="AlphaFoldDB" id="A0A0D7AFA7"/>
<dbReference type="PANTHER" id="PTHR24006:SF687">
    <property type="entry name" value="UBIQUITIN CARBOXYL-TERMINAL HYDROLASE 10"/>
    <property type="match status" value="1"/>
</dbReference>
<proteinExistence type="predicted"/>
<evidence type="ECO:0000259" key="8">
    <source>
        <dbReference type="PROSITE" id="PS50235"/>
    </source>
</evidence>
<evidence type="ECO:0000256" key="3">
    <source>
        <dbReference type="ARBA" id="ARBA00022670"/>
    </source>
</evidence>
<dbReference type="Gene3D" id="3.90.70.10">
    <property type="entry name" value="Cysteine proteinases"/>
    <property type="match status" value="1"/>
</dbReference>
<dbReference type="InterPro" id="IPR001394">
    <property type="entry name" value="Peptidase_C19_UCH"/>
</dbReference>
<gene>
    <name evidence="9" type="ORF">FISHEDRAFT_65569</name>
</gene>